<dbReference type="InterPro" id="IPR019734">
    <property type="entry name" value="TPR_rpt"/>
</dbReference>
<keyword evidence="1" id="KW-0812">Transmembrane</keyword>
<protein>
    <recommendedName>
        <fullName evidence="4">Tetratricopeptide repeat protein</fullName>
    </recommendedName>
</protein>
<dbReference type="OrthoDB" id="1068402at2"/>
<dbReference type="InterPro" id="IPR011990">
    <property type="entry name" value="TPR-like_helical_dom_sf"/>
</dbReference>
<dbReference type="PROSITE" id="PS51257">
    <property type="entry name" value="PROKAR_LIPOPROTEIN"/>
    <property type="match status" value="1"/>
</dbReference>
<name>A0A6G1VL86_9BACT</name>
<proteinExistence type="predicted"/>
<dbReference type="SUPFAM" id="SSF48452">
    <property type="entry name" value="TPR-like"/>
    <property type="match status" value="1"/>
</dbReference>
<evidence type="ECO:0000313" key="2">
    <source>
        <dbReference type="EMBL" id="MQP14326.1"/>
    </source>
</evidence>
<evidence type="ECO:0008006" key="4">
    <source>
        <dbReference type="Google" id="ProtNLM"/>
    </source>
</evidence>
<dbReference type="EMBL" id="VZAH01000078">
    <property type="protein sequence ID" value="MQP14326.1"/>
    <property type="molecule type" value="Genomic_DNA"/>
</dbReference>
<gene>
    <name evidence="2" type="ORF">F7D25_07870</name>
</gene>
<dbReference type="Proteomes" id="UP000477980">
    <property type="component" value="Unassembled WGS sequence"/>
</dbReference>
<evidence type="ECO:0000256" key="1">
    <source>
        <dbReference type="SAM" id="Phobius"/>
    </source>
</evidence>
<evidence type="ECO:0000313" key="3">
    <source>
        <dbReference type="Proteomes" id="UP000477980"/>
    </source>
</evidence>
<organism evidence="2 3">
    <name type="scientific">Segatella copri</name>
    <dbReference type="NCBI Taxonomy" id="165179"/>
    <lineage>
        <taxon>Bacteria</taxon>
        <taxon>Pseudomonadati</taxon>
        <taxon>Bacteroidota</taxon>
        <taxon>Bacteroidia</taxon>
        <taxon>Bacteroidales</taxon>
        <taxon>Prevotellaceae</taxon>
        <taxon>Segatella</taxon>
    </lineage>
</organism>
<reference evidence="2 3" key="1">
    <citation type="submission" date="2019-09" db="EMBL/GenBank/DDBJ databases">
        <title>Distinct polysaccharide growth profiles of human intestinal Prevotella copri isolates.</title>
        <authorList>
            <person name="Fehlner-Peach H."/>
            <person name="Magnabosco C."/>
            <person name="Raghavan V."/>
            <person name="Scher J.U."/>
            <person name="Tett A."/>
            <person name="Cox L.M."/>
            <person name="Gottsegen C."/>
            <person name="Watters A."/>
            <person name="Wiltshire- Gordon J.D."/>
            <person name="Segata N."/>
            <person name="Bonneau R."/>
            <person name="Littman D.R."/>
        </authorList>
    </citation>
    <scope>NUCLEOTIDE SEQUENCE [LARGE SCALE GENOMIC DNA]</scope>
    <source>
        <strain evidence="3">iAA917</strain>
    </source>
</reference>
<sequence>MRRSISFTILFFVMLSVLVSCYQSHKRELDLAYTLAESKPDSALVFLNRINQGKLSDKDMAKYALIYYMAQDKSGLDVDNDSLIRIAYDWYGEHQDDSLYATALYYMGKCFLLNDSMEQAKACLEKSYSISDSLHNLSLKCLALDKLIEVEEQLAPYKALNYAKALVKMYESMPNVSIYNKVAAHLRLGENFGFVDSLKQALEEEKKAYKLAMHAGDNSLLSYVSQGLANVFEKNGEEDSCLIYARQAYVLNGTDRFSCQLMLASAYITVDSIKQAFAILKQTTPKTAEDHYSVFYTRSQAAMKAQDYKSAKAFSDSSCCYLQEMYRTASKAKISYYTSFLKKESERARIQGKAEMQRWVFGLTVLLCLIIILFVLYAYWSYRKLSLARIAHEQEIFSQKQQMMEKLHQEELSHRDVQLSVIRNYLQKKIEVVEKLDSIVPNEGKHIVLSDNDWTELEVFLDSVEDLFVSRLKKEHPNLSNADVRLMMLLRLKLSQKTLASIYCVSEKAIKQKLFLYKDKVGIKNEHFSLRNYIENF</sequence>
<dbReference type="RefSeq" id="WP_153090756.1">
    <property type="nucleotide sequence ID" value="NZ_VZAH01000078.1"/>
</dbReference>
<feature type="transmembrane region" description="Helical" evidence="1">
    <location>
        <begin position="359"/>
        <end position="380"/>
    </location>
</feature>
<accession>A0A6G1VL86</accession>
<keyword evidence="1" id="KW-1133">Transmembrane helix</keyword>
<keyword evidence="1" id="KW-0472">Membrane</keyword>
<dbReference type="SMART" id="SM00028">
    <property type="entry name" value="TPR"/>
    <property type="match status" value="2"/>
</dbReference>
<dbReference type="AlphaFoldDB" id="A0A6G1VL86"/>
<dbReference type="Gene3D" id="1.25.40.10">
    <property type="entry name" value="Tetratricopeptide repeat domain"/>
    <property type="match status" value="1"/>
</dbReference>
<comment type="caution">
    <text evidence="2">The sequence shown here is derived from an EMBL/GenBank/DDBJ whole genome shotgun (WGS) entry which is preliminary data.</text>
</comment>